<organism evidence="9">
    <name type="scientific">Cydia pomonella</name>
    <name type="common">Codling moth</name>
    <dbReference type="NCBI Taxonomy" id="82600"/>
    <lineage>
        <taxon>Eukaryota</taxon>
        <taxon>Metazoa</taxon>
        <taxon>Ecdysozoa</taxon>
        <taxon>Arthropoda</taxon>
        <taxon>Hexapoda</taxon>
        <taxon>Insecta</taxon>
        <taxon>Pterygota</taxon>
        <taxon>Neoptera</taxon>
        <taxon>Endopterygota</taxon>
        <taxon>Lepidoptera</taxon>
        <taxon>Glossata</taxon>
        <taxon>Ditrysia</taxon>
        <taxon>Tortricoidea</taxon>
        <taxon>Tortricidae</taxon>
        <taxon>Olethreutinae</taxon>
        <taxon>Grapholitini</taxon>
        <taxon>Cydia</taxon>
    </lineage>
</organism>
<evidence type="ECO:0000256" key="2">
    <source>
        <dbReference type="ARBA" id="ARBA00022475"/>
    </source>
</evidence>
<evidence type="ECO:0000256" key="7">
    <source>
        <dbReference type="ARBA" id="ARBA00023224"/>
    </source>
</evidence>
<keyword evidence="7" id="KW-0807">Transducer</keyword>
<reference evidence="9" key="1">
    <citation type="journal article" date="2016" name="Sci. Rep.">
        <title>The chemosensory receptors of codling moth Cydia pomonella-expression in larvae and adults.</title>
        <authorList>
            <person name="Walker W.B.III."/>
            <person name="Gonzalez F."/>
            <person name="Garczynski S.F."/>
            <person name="Witzgall P."/>
        </authorList>
    </citation>
    <scope>NUCLEOTIDE SEQUENCE</scope>
</reference>
<feature type="transmembrane region" description="Helical" evidence="8">
    <location>
        <begin position="12"/>
        <end position="31"/>
    </location>
</feature>
<keyword evidence="4 8" id="KW-1133">Transmembrane helix</keyword>
<dbReference type="GO" id="GO:0007635">
    <property type="term" value="P:chemosensory behavior"/>
    <property type="evidence" value="ECO:0007669"/>
    <property type="project" value="TreeGrafter"/>
</dbReference>
<keyword evidence="3 8" id="KW-0812">Transmembrane</keyword>
<dbReference type="InterPro" id="IPR013604">
    <property type="entry name" value="7TM_chemorcpt"/>
</dbReference>
<name>A0A0V0J185_CYDPO</name>
<dbReference type="GO" id="GO:0043025">
    <property type="term" value="C:neuronal cell body"/>
    <property type="evidence" value="ECO:0007669"/>
    <property type="project" value="TreeGrafter"/>
</dbReference>
<feature type="non-terminal residue" evidence="9">
    <location>
        <position position="1"/>
    </location>
</feature>
<evidence type="ECO:0000256" key="8">
    <source>
        <dbReference type="SAM" id="Phobius"/>
    </source>
</evidence>
<dbReference type="GO" id="GO:0008049">
    <property type="term" value="P:male courtship behavior"/>
    <property type="evidence" value="ECO:0007669"/>
    <property type="project" value="TreeGrafter"/>
</dbReference>
<evidence type="ECO:0000256" key="4">
    <source>
        <dbReference type="ARBA" id="ARBA00022989"/>
    </source>
</evidence>
<dbReference type="PANTHER" id="PTHR21143">
    <property type="entry name" value="INVERTEBRATE GUSTATORY RECEPTOR"/>
    <property type="match status" value="1"/>
</dbReference>
<evidence type="ECO:0000313" key="9">
    <source>
        <dbReference type="EMBL" id="JAP38481.1"/>
    </source>
</evidence>
<protein>
    <submittedName>
        <fullName evidence="9">Putative gustatory receptor GR68.1</fullName>
    </submittedName>
</protein>
<dbReference type="EMBL" id="GDKB01000015">
    <property type="protein sequence ID" value="JAP38481.1"/>
    <property type="molecule type" value="Transcribed_RNA"/>
</dbReference>
<comment type="subcellular location">
    <subcellularLocation>
        <location evidence="1">Cell membrane</location>
        <topology evidence="1">Multi-pass membrane protein</topology>
    </subcellularLocation>
</comment>
<evidence type="ECO:0000256" key="1">
    <source>
        <dbReference type="ARBA" id="ARBA00004651"/>
    </source>
</evidence>
<dbReference type="GO" id="GO:0005886">
    <property type="term" value="C:plasma membrane"/>
    <property type="evidence" value="ECO:0007669"/>
    <property type="project" value="UniProtKB-SubCell"/>
</dbReference>
<accession>A0A0V0J185</accession>
<dbReference type="GO" id="GO:0007165">
    <property type="term" value="P:signal transduction"/>
    <property type="evidence" value="ECO:0007669"/>
    <property type="project" value="UniProtKB-KW"/>
</dbReference>
<proteinExistence type="predicted"/>
<dbReference type="GO" id="GO:0030424">
    <property type="term" value="C:axon"/>
    <property type="evidence" value="ECO:0007669"/>
    <property type="project" value="TreeGrafter"/>
</dbReference>
<sequence length="219" mass="25147">LVTSSFILPHMIQFTVISFYYVLVLMVVGVLKNINEQMKSIYCSNRVNAQFIKVEKIITLNQIEVVYVHMLEMKREINRAFQASILATAIQCFHSIVSESHILYHGLVVEHTLTTHDVCNCSIWIVYQLIKIYIISCSGSMLKEQVSKIGRSLHNILPGKDDARLYLEVQHFSSMILYQNAEMTVYDFFPLDATFTFNVISAAVMYIVMLVQFDATKKS</sequence>
<keyword evidence="6 9" id="KW-0675">Receptor</keyword>
<evidence type="ECO:0000256" key="3">
    <source>
        <dbReference type="ARBA" id="ARBA00022692"/>
    </source>
</evidence>
<dbReference type="GO" id="GO:0030425">
    <property type="term" value="C:dendrite"/>
    <property type="evidence" value="ECO:0007669"/>
    <property type="project" value="TreeGrafter"/>
</dbReference>
<evidence type="ECO:0000256" key="5">
    <source>
        <dbReference type="ARBA" id="ARBA00023136"/>
    </source>
</evidence>
<keyword evidence="5 8" id="KW-0472">Membrane</keyword>
<evidence type="ECO:0000256" key="6">
    <source>
        <dbReference type="ARBA" id="ARBA00023170"/>
    </source>
</evidence>
<dbReference type="GO" id="GO:0050909">
    <property type="term" value="P:sensory perception of taste"/>
    <property type="evidence" value="ECO:0007669"/>
    <property type="project" value="InterPro"/>
</dbReference>
<dbReference type="AlphaFoldDB" id="A0A0V0J185"/>
<keyword evidence="2" id="KW-1003">Cell membrane</keyword>
<gene>
    <name evidence="9" type="primary">GR</name>
</gene>
<feature type="transmembrane region" description="Helical" evidence="8">
    <location>
        <begin position="193"/>
        <end position="213"/>
    </location>
</feature>
<dbReference type="PANTHER" id="PTHR21143:SF133">
    <property type="entry name" value="GUSTATORY AND PHEROMONE RECEPTOR 32A-RELATED"/>
    <property type="match status" value="1"/>
</dbReference>
<dbReference type="Pfam" id="PF08395">
    <property type="entry name" value="7tm_7"/>
    <property type="match status" value="1"/>
</dbReference>